<keyword evidence="5" id="KW-1185">Reference proteome</keyword>
<protein>
    <submittedName>
        <fullName evidence="3 4">Uncharacterized protein</fullName>
    </submittedName>
</protein>
<reference evidence="4" key="5">
    <citation type="submission" date="2015-06" db="UniProtKB">
        <authorList>
            <consortium name="EnsemblFungi"/>
        </authorList>
    </citation>
    <scope>IDENTIFICATION</scope>
    <source>
        <strain evidence="4">ATCC 64411</strain>
    </source>
</reference>
<gene>
    <name evidence="3" type="ORF">MAPG_10139</name>
</gene>
<dbReference type="Proteomes" id="UP000011715">
    <property type="component" value="Unassembled WGS sequence"/>
</dbReference>
<dbReference type="AlphaFoldDB" id="A0A0C4EBT2"/>
<evidence type="ECO:0000313" key="5">
    <source>
        <dbReference type="Proteomes" id="UP000011715"/>
    </source>
</evidence>
<evidence type="ECO:0000313" key="4">
    <source>
        <dbReference type="EnsemblFungi" id="MAPG_10139T0"/>
    </source>
</evidence>
<dbReference type="OMA" id="VIEANWT"/>
<evidence type="ECO:0000256" key="2">
    <source>
        <dbReference type="SAM" id="Phobius"/>
    </source>
</evidence>
<proteinExistence type="predicted"/>
<evidence type="ECO:0000256" key="1">
    <source>
        <dbReference type="SAM" id="MobiDB-lite"/>
    </source>
</evidence>
<accession>A0A0C4EBT2</accession>
<reference evidence="3" key="3">
    <citation type="submission" date="2011-03" db="EMBL/GenBank/DDBJ databases">
        <title>Annotation of Magnaporthe poae ATCC 64411.</title>
        <authorList>
            <person name="Ma L.-J."/>
            <person name="Dead R."/>
            <person name="Young S.K."/>
            <person name="Zeng Q."/>
            <person name="Gargeya S."/>
            <person name="Fitzgerald M."/>
            <person name="Haas B."/>
            <person name="Abouelleil A."/>
            <person name="Alvarado L."/>
            <person name="Arachchi H.M."/>
            <person name="Berlin A."/>
            <person name="Brown A."/>
            <person name="Chapman S.B."/>
            <person name="Chen Z."/>
            <person name="Dunbar C."/>
            <person name="Freedman E."/>
            <person name="Gearin G."/>
            <person name="Gellesch M."/>
            <person name="Goldberg J."/>
            <person name="Griggs A."/>
            <person name="Gujja S."/>
            <person name="Heiman D."/>
            <person name="Howarth C."/>
            <person name="Larson L."/>
            <person name="Lui A."/>
            <person name="MacDonald P.J.P."/>
            <person name="Mehta T."/>
            <person name="Montmayeur A."/>
            <person name="Murphy C."/>
            <person name="Neiman D."/>
            <person name="Pearson M."/>
            <person name="Priest M."/>
            <person name="Roberts A."/>
            <person name="Saif S."/>
            <person name="Shea T."/>
            <person name="Shenoy N."/>
            <person name="Sisk P."/>
            <person name="Stolte C."/>
            <person name="Sykes S."/>
            <person name="Yandava C."/>
            <person name="Wortman J."/>
            <person name="Nusbaum C."/>
            <person name="Birren B."/>
        </authorList>
    </citation>
    <scope>NUCLEOTIDE SEQUENCE</scope>
    <source>
        <strain evidence="3">ATCC 64411</strain>
    </source>
</reference>
<feature type="transmembrane region" description="Helical" evidence="2">
    <location>
        <begin position="207"/>
        <end position="231"/>
    </location>
</feature>
<dbReference type="OrthoDB" id="5428040at2759"/>
<feature type="transmembrane region" description="Helical" evidence="2">
    <location>
        <begin position="140"/>
        <end position="168"/>
    </location>
</feature>
<dbReference type="EMBL" id="GL876977">
    <property type="protein sequence ID" value="KLU91621.1"/>
    <property type="molecule type" value="Genomic_DNA"/>
</dbReference>
<evidence type="ECO:0000313" key="3">
    <source>
        <dbReference type="EMBL" id="KLU91621.1"/>
    </source>
</evidence>
<keyword evidence="2" id="KW-1133">Transmembrane helix</keyword>
<organism evidence="4 5">
    <name type="scientific">Magnaporthiopsis poae (strain ATCC 64411 / 73-15)</name>
    <name type="common">Kentucky bluegrass fungus</name>
    <name type="synonym">Magnaporthe poae</name>
    <dbReference type="NCBI Taxonomy" id="644358"/>
    <lineage>
        <taxon>Eukaryota</taxon>
        <taxon>Fungi</taxon>
        <taxon>Dikarya</taxon>
        <taxon>Ascomycota</taxon>
        <taxon>Pezizomycotina</taxon>
        <taxon>Sordariomycetes</taxon>
        <taxon>Sordariomycetidae</taxon>
        <taxon>Magnaporthales</taxon>
        <taxon>Magnaporthaceae</taxon>
        <taxon>Magnaporthiopsis</taxon>
    </lineage>
</organism>
<sequence length="275" mass="29705">MSGRPAARPGLTRNLSYASTITIVDESSPISGAGGGASSSEPWSFKEGPLPWGGKKAEEESRIPPPIPEHDGHQDGEHKSRRRWFRLGLWGFTTIAVGSLVTLAILAFLTFLWMTEGILGSERAPAAWRWVMLGRRATQAVTLATVVVRVAVTAQATVYTSLIAGIVLERHGVPLSMVAQFSVLRAVNDGPLRLAWLLLTSSPRRSALLASLTVVLFATTVAIQFSSTILVSDLDFSTLVGEPRNLSLPVFMSPDVIELSHQSNSWLDRPTAPRA</sequence>
<feature type="region of interest" description="Disordered" evidence="1">
    <location>
        <begin position="26"/>
        <end position="78"/>
    </location>
</feature>
<keyword evidence="2" id="KW-0812">Transmembrane</keyword>
<reference evidence="3" key="1">
    <citation type="submission" date="2010-05" db="EMBL/GenBank/DDBJ databases">
        <title>The Genome Sequence of Magnaporthe poae strain ATCC 64411.</title>
        <authorList>
            <consortium name="The Broad Institute Genome Sequencing Platform"/>
            <consortium name="Broad Institute Genome Sequencing Center for Infectious Disease"/>
            <person name="Ma L.-J."/>
            <person name="Dead R."/>
            <person name="Young S."/>
            <person name="Zeng Q."/>
            <person name="Koehrsen M."/>
            <person name="Alvarado L."/>
            <person name="Berlin A."/>
            <person name="Chapman S.B."/>
            <person name="Chen Z."/>
            <person name="Freedman E."/>
            <person name="Gellesch M."/>
            <person name="Goldberg J."/>
            <person name="Griggs A."/>
            <person name="Gujja S."/>
            <person name="Heilman E.R."/>
            <person name="Heiman D."/>
            <person name="Hepburn T."/>
            <person name="Howarth C."/>
            <person name="Jen D."/>
            <person name="Larson L."/>
            <person name="Mehta T."/>
            <person name="Neiman D."/>
            <person name="Pearson M."/>
            <person name="Roberts A."/>
            <person name="Saif S."/>
            <person name="Shea T."/>
            <person name="Shenoy N."/>
            <person name="Sisk P."/>
            <person name="Stolte C."/>
            <person name="Sykes S."/>
            <person name="Walk T."/>
            <person name="White J."/>
            <person name="Yandava C."/>
            <person name="Haas B."/>
            <person name="Nusbaum C."/>
            <person name="Birren B."/>
        </authorList>
    </citation>
    <scope>NUCLEOTIDE SEQUENCE</scope>
    <source>
        <strain evidence="3">ATCC 64411</strain>
    </source>
</reference>
<dbReference type="VEuPathDB" id="FungiDB:MAPG_10139"/>
<reference evidence="5" key="2">
    <citation type="submission" date="2010-05" db="EMBL/GenBank/DDBJ databases">
        <title>The genome sequence of Magnaporthe poae strain ATCC 64411.</title>
        <authorList>
            <person name="Ma L.-J."/>
            <person name="Dead R."/>
            <person name="Young S."/>
            <person name="Zeng Q."/>
            <person name="Koehrsen M."/>
            <person name="Alvarado L."/>
            <person name="Berlin A."/>
            <person name="Chapman S.B."/>
            <person name="Chen Z."/>
            <person name="Freedman E."/>
            <person name="Gellesch M."/>
            <person name="Goldberg J."/>
            <person name="Griggs A."/>
            <person name="Gujja S."/>
            <person name="Heilman E.R."/>
            <person name="Heiman D."/>
            <person name="Hepburn T."/>
            <person name="Howarth C."/>
            <person name="Jen D."/>
            <person name="Larson L."/>
            <person name="Mehta T."/>
            <person name="Neiman D."/>
            <person name="Pearson M."/>
            <person name="Roberts A."/>
            <person name="Saif S."/>
            <person name="Shea T."/>
            <person name="Shenoy N."/>
            <person name="Sisk P."/>
            <person name="Stolte C."/>
            <person name="Sykes S."/>
            <person name="Walk T."/>
            <person name="White J."/>
            <person name="Yandava C."/>
            <person name="Haas B."/>
            <person name="Nusbaum C."/>
            <person name="Birren B."/>
        </authorList>
    </citation>
    <scope>NUCLEOTIDE SEQUENCE [LARGE SCALE GENOMIC DNA]</scope>
    <source>
        <strain evidence="5">ATCC 64411 / 73-15</strain>
    </source>
</reference>
<feature type="compositionally biased region" description="Basic and acidic residues" evidence="1">
    <location>
        <begin position="55"/>
        <end position="78"/>
    </location>
</feature>
<dbReference type="EnsemblFungi" id="MAPG_10139T0">
    <property type="protein sequence ID" value="MAPG_10139T0"/>
    <property type="gene ID" value="MAPG_10139"/>
</dbReference>
<dbReference type="eggNOG" id="ENOG502S4EJ">
    <property type="taxonomic scope" value="Eukaryota"/>
</dbReference>
<reference evidence="4" key="4">
    <citation type="journal article" date="2015" name="G3 (Bethesda)">
        <title>Genome sequences of three phytopathogenic species of the Magnaporthaceae family of fungi.</title>
        <authorList>
            <person name="Okagaki L.H."/>
            <person name="Nunes C.C."/>
            <person name="Sailsbery J."/>
            <person name="Clay B."/>
            <person name="Brown D."/>
            <person name="John T."/>
            <person name="Oh Y."/>
            <person name="Young N."/>
            <person name="Fitzgerald M."/>
            <person name="Haas B.J."/>
            <person name="Zeng Q."/>
            <person name="Young S."/>
            <person name="Adiconis X."/>
            <person name="Fan L."/>
            <person name="Levin J.Z."/>
            <person name="Mitchell T.K."/>
            <person name="Okubara P.A."/>
            <person name="Farman M.L."/>
            <person name="Kohn L.M."/>
            <person name="Birren B."/>
            <person name="Ma L.-J."/>
            <person name="Dean R.A."/>
        </authorList>
    </citation>
    <scope>NUCLEOTIDE SEQUENCE</scope>
    <source>
        <strain evidence="4">ATCC 64411 / 73-15</strain>
    </source>
</reference>
<dbReference type="EMBL" id="ADBL01002606">
    <property type="status" value="NOT_ANNOTATED_CDS"/>
    <property type="molecule type" value="Genomic_DNA"/>
</dbReference>
<feature type="transmembrane region" description="Helical" evidence="2">
    <location>
        <begin position="87"/>
        <end position="113"/>
    </location>
</feature>
<keyword evidence="2" id="KW-0472">Membrane</keyword>
<name>A0A0C4EBT2_MAGP6</name>